<reference evidence="2 3" key="1">
    <citation type="submission" date="2012-06" db="EMBL/GenBank/DDBJ databases">
        <title>Finished chromosome of genome of Crinalium epipsammum PCC 9333.</title>
        <authorList>
            <consortium name="US DOE Joint Genome Institute"/>
            <person name="Gugger M."/>
            <person name="Coursin T."/>
            <person name="Rippka R."/>
            <person name="Tandeau De Marsac N."/>
            <person name="Huntemann M."/>
            <person name="Wei C.-L."/>
            <person name="Han J."/>
            <person name="Detter J.C."/>
            <person name="Han C."/>
            <person name="Tapia R."/>
            <person name="Davenport K."/>
            <person name="Daligault H."/>
            <person name="Erkkila T."/>
            <person name="Gu W."/>
            <person name="Munk A.C.C."/>
            <person name="Teshima H."/>
            <person name="Xu Y."/>
            <person name="Chain P."/>
            <person name="Chen A."/>
            <person name="Krypides N."/>
            <person name="Mavromatis K."/>
            <person name="Markowitz V."/>
            <person name="Szeto E."/>
            <person name="Ivanova N."/>
            <person name="Mikhailova N."/>
            <person name="Ovchinnikova G."/>
            <person name="Pagani I."/>
            <person name="Pati A."/>
            <person name="Goodwin L."/>
            <person name="Peters L."/>
            <person name="Pitluck S."/>
            <person name="Woyke T."/>
            <person name="Kerfeld C."/>
        </authorList>
    </citation>
    <scope>NUCLEOTIDE SEQUENCE [LARGE SCALE GENOMIC DNA]</scope>
    <source>
        <strain evidence="2 3">PCC 9333</strain>
    </source>
</reference>
<dbReference type="Proteomes" id="UP000010472">
    <property type="component" value="Chromosome"/>
</dbReference>
<dbReference type="HOGENOM" id="CLU_2878319_0_0_3"/>
<protein>
    <submittedName>
        <fullName evidence="2">Uncharacterized protein</fullName>
    </submittedName>
</protein>
<evidence type="ECO:0000313" key="3">
    <source>
        <dbReference type="Proteomes" id="UP000010472"/>
    </source>
</evidence>
<organism evidence="2 3">
    <name type="scientific">Crinalium epipsammum PCC 9333</name>
    <dbReference type="NCBI Taxonomy" id="1173022"/>
    <lineage>
        <taxon>Bacteria</taxon>
        <taxon>Bacillati</taxon>
        <taxon>Cyanobacteriota</taxon>
        <taxon>Cyanophyceae</taxon>
        <taxon>Gomontiellales</taxon>
        <taxon>Gomontiellaceae</taxon>
        <taxon>Crinalium</taxon>
    </lineage>
</organism>
<name>K9W3X1_9CYAN</name>
<dbReference type="AlphaFoldDB" id="K9W3X1"/>
<evidence type="ECO:0000313" key="2">
    <source>
        <dbReference type="EMBL" id="AFZ14457.1"/>
    </source>
</evidence>
<accession>K9W3X1</accession>
<evidence type="ECO:0000256" key="1">
    <source>
        <dbReference type="SAM" id="MobiDB-lite"/>
    </source>
</evidence>
<gene>
    <name evidence="2" type="ORF">Cri9333_3639</name>
</gene>
<dbReference type="EMBL" id="CP003620">
    <property type="protein sequence ID" value="AFZ14457.1"/>
    <property type="molecule type" value="Genomic_DNA"/>
</dbReference>
<feature type="region of interest" description="Disordered" evidence="1">
    <location>
        <begin position="26"/>
        <end position="45"/>
    </location>
</feature>
<keyword evidence="3" id="KW-1185">Reference proteome</keyword>
<dbReference type="STRING" id="1173022.Cri9333_3639"/>
<dbReference type="RefSeq" id="WP_015204562.1">
    <property type="nucleotide sequence ID" value="NC_019753.1"/>
</dbReference>
<dbReference type="KEGG" id="cep:Cri9333_3639"/>
<sequence>MSFYNSAIAALFPLLLAISTPQPNISANSATAQSTSPATTSQSSAIALDWDSARLVHNIPDSP</sequence>
<proteinExistence type="predicted"/>